<feature type="domain" description="N-acetyltransferase" evidence="1">
    <location>
        <begin position="4"/>
        <end position="176"/>
    </location>
</feature>
<evidence type="ECO:0000259" key="1">
    <source>
        <dbReference type="PROSITE" id="PS51186"/>
    </source>
</evidence>
<sequence>MIPITITAANTPGQMRAVHRLTYEAYLAKGLCRADPSERLQHYSHLDYIAETTVLTAMVGDKLVGTVSITLDGPAGLHVDEDFPDNMRWLRRRQTRLAAAWRIVTDPAYRGDRRLITRLMRAGFEEAIAHKADWLVCSFHPRRQKVHGKLGFETLARSHCRALNSAPVVLMLYDMRQGIPEQLRREEKPLIHANNP</sequence>
<dbReference type="Gene3D" id="3.40.630.30">
    <property type="match status" value="1"/>
</dbReference>
<dbReference type="Pfam" id="PF21926">
    <property type="entry name" value="FeeM"/>
    <property type="match status" value="1"/>
</dbReference>
<dbReference type="InterPro" id="IPR000182">
    <property type="entry name" value="GNAT_dom"/>
</dbReference>
<dbReference type="EMBL" id="LAZR01004305">
    <property type="protein sequence ID" value="KKN09813.1"/>
    <property type="molecule type" value="Genomic_DNA"/>
</dbReference>
<dbReference type="AlphaFoldDB" id="A0A0F9QXI3"/>
<reference evidence="2" key="1">
    <citation type="journal article" date="2015" name="Nature">
        <title>Complex archaea that bridge the gap between prokaryotes and eukaryotes.</title>
        <authorList>
            <person name="Spang A."/>
            <person name="Saw J.H."/>
            <person name="Jorgensen S.L."/>
            <person name="Zaremba-Niedzwiedzka K."/>
            <person name="Martijn J."/>
            <person name="Lind A.E."/>
            <person name="van Eijk R."/>
            <person name="Schleper C."/>
            <person name="Guy L."/>
            <person name="Ettema T.J."/>
        </authorList>
    </citation>
    <scope>NUCLEOTIDE SEQUENCE</scope>
</reference>
<proteinExistence type="predicted"/>
<protein>
    <recommendedName>
        <fullName evidence="1">N-acetyltransferase domain-containing protein</fullName>
    </recommendedName>
</protein>
<dbReference type="InterPro" id="IPR054597">
    <property type="entry name" value="FeeM_cat"/>
</dbReference>
<organism evidence="2">
    <name type="scientific">marine sediment metagenome</name>
    <dbReference type="NCBI Taxonomy" id="412755"/>
    <lineage>
        <taxon>unclassified sequences</taxon>
        <taxon>metagenomes</taxon>
        <taxon>ecological metagenomes</taxon>
    </lineage>
</organism>
<dbReference type="PROSITE" id="PS51186">
    <property type="entry name" value="GNAT"/>
    <property type="match status" value="1"/>
</dbReference>
<dbReference type="InterPro" id="IPR016181">
    <property type="entry name" value="Acyl_CoA_acyltransferase"/>
</dbReference>
<accession>A0A0F9QXI3</accession>
<comment type="caution">
    <text evidence="2">The sequence shown here is derived from an EMBL/GenBank/DDBJ whole genome shotgun (WGS) entry which is preliminary data.</text>
</comment>
<gene>
    <name evidence="2" type="ORF">LCGC14_1042860</name>
</gene>
<dbReference type="SUPFAM" id="SSF55729">
    <property type="entry name" value="Acyl-CoA N-acyltransferases (Nat)"/>
    <property type="match status" value="1"/>
</dbReference>
<evidence type="ECO:0000313" key="2">
    <source>
        <dbReference type="EMBL" id="KKN09813.1"/>
    </source>
</evidence>
<name>A0A0F9QXI3_9ZZZZ</name>
<dbReference type="GO" id="GO:0016747">
    <property type="term" value="F:acyltransferase activity, transferring groups other than amino-acyl groups"/>
    <property type="evidence" value="ECO:0007669"/>
    <property type="project" value="InterPro"/>
</dbReference>